<dbReference type="GeneID" id="5228679"/>
<evidence type="ECO:0000256" key="1">
    <source>
        <dbReference type="ARBA" id="ARBA00009356"/>
    </source>
</evidence>
<dbReference type="PIRSF" id="PIRSF002162">
    <property type="entry name" value="Ribosomal_L6"/>
    <property type="match status" value="1"/>
</dbReference>
<dbReference type="PRINTS" id="PR00059">
    <property type="entry name" value="RIBOSOMALL6"/>
</dbReference>
<dbReference type="SUPFAM" id="SSF56053">
    <property type="entry name" value="Ribosomal protein L6"/>
    <property type="match status" value="2"/>
</dbReference>
<dbReference type="FunFam" id="3.90.930.12:FF:000002">
    <property type="entry name" value="50S ribosomal protein L6"/>
    <property type="match status" value="1"/>
</dbReference>
<reference evidence="10" key="1">
    <citation type="journal article" date="2007" name="Mol. Biol. Evol.">
        <title>Plastid genome sequence of the cryptophyte alga Rhodomonas salina CCMP1319: lateral transfer of putative DNA replication machinery and a test of chromist plastid phylogeny.</title>
        <authorList>
            <person name="Khan H."/>
            <person name="Parks N."/>
            <person name="Kozera C."/>
            <person name="Curtis B.A."/>
            <person name="Parsons B."/>
            <person name="Bowman S."/>
            <person name="Archibald J.M."/>
        </authorList>
    </citation>
    <scope>NUCLEOTIDE SEQUENCE [LARGE SCALE GENOMIC DNA]</scope>
    <source>
        <strain evidence="10">CCMP1319</strain>
    </source>
</reference>
<dbReference type="InterPro" id="IPR019906">
    <property type="entry name" value="Ribosomal_uL6_bac-type"/>
</dbReference>
<evidence type="ECO:0000256" key="6">
    <source>
        <dbReference type="ARBA" id="ARBA00069413"/>
    </source>
</evidence>
<dbReference type="HAMAP" id="MF_01365_B">
    <property type="entry name" value="Ribosomal_uL6_B"/>
    <property type="match status" value="1"/>
</dbReference>
<dbReference type="GO" id="GO:0002181">
    <property type="term" value="P:cytoplasmic translation"/>
    <property type="evidence" value="ECO:0007669"/>
    <property type="project" value="TreeGrafter"/>
</dbReference>
<dbReference type="Gene3D" id="3.90.930.12">
    <property type="entry name" value="Ribosomal protein L6, alpha-beta domain"/>
    <property type="match status" value="2"/>
</dbReference>
<comment type="function">
    <text evidence="7">Binds 23S rRNA.</text>
</comment>
<dbReference type="InterPro" id="IPR036789">
    <property type="entry name" value="Ribosomal_uL6-like_a/b-dom_sf"/>
</dbReference>
<keyword evidence="10" id="KW-0150">Chloroplast</keyword>
<evidence type="ECO:0000256" key="7">
    <source>
        <dbReference type="HAMAP-Rule" id="MF_01365"/>
    </source>
</evidence>
<keyword evidence="3 7" id="KW-0694">RNA-binding</keyword>
<dbReference type="GO" id="GO:0019843">
    <property type="term" value="F:rRNA binding"/>
    <property type="evidence" value="ECO:0007669"/>
    <property type="project" value="UniProtKB-UniRule"/>
</dbReference>
<dbReference type="RefSeq" id="YP_001293594.1">
    <property type="nucleotide sequence ID" value="NC_009573.1"/>
</dbReference>
<accession>A6MW15</accession>
<proteinExistence type="inferred from homology"/>
<evidence type="ECO:0000256" key="3">
    <source>
        <dbReference type="ARBA" id="ARBA00022884"/>
    </source>
</evidence>
<keyword evidence="5 7" id="KW-0687">Ribonucleoprotein</keyword>
<dbReference type="NCBIfam" id="TIGR03654">
    <property type="entry name" value="L6_bact"/>
    <property type="match status" value="1"/>
</dbReference>
<dbReference type="Pfam" id="PF00347">
    <property type="entry name" value="Ribosomal_L6"/>
    <property type="match status" value="2"/>
</dbReference>
<dbReference type="InterPro" id="IPR002358">
    <property type="entry name" value="Ribosomal_uL6_CS"/>
</dbReference>
<dbReference type="EMBL" id="EF508371">
    <property type="protein sequence ID" value="ABO70778.1"/>
    <property type="molecule type" value="Genomic_DNA"/>
</dbReference>
<feature type="domain" description="Large ribosomal subunit protein uL6 alpha-beta" evidence="9">
    <location>
        <begin position="91"/>
        <end position="164"/>
    </location>
</feature>
<geneLocation type="chloroplast" evidence="10"/>
<dbReference type="PANTHER" id="PTHR11655:SF14">
    <property type="entry name" value="LARGE RIBOSOMAL SUBUNIT PROTEIN UL6M"/>
    <property type="match status" value="1"/>
</dbReference>
<comment type="subcellular location">
    <subcellularLocation>
        <location evidence="7">Plastid</location>
        <location evidence="7">Chloroplast</location>
    </subcellularLocation>
</comment>
<keyword evidence="10" id="KW-0934">Plastid</keyword>
<evidence type="ECO:0000256" key="8">
    <source>
        <dbReference type="RuleBase" id="RU003869"/>
    </source>
</evidence>
<dbReference type="InterPro" id="IPR020040">
    <property type="entry name" value="Ribosomal_uL6_a/b-dom"/>
</dbReference>
<dbReference type="PROSITE" id="PS00525">
    <property type="entry name" value="RIBOSOMAL_L6_1"/>
    <property type="match status" value="1"/>
</dbReference>
<evidence type="ECO:0000313" key="10">
    <source>
        <dbReference type="EMBL" id="ABO70778.1"/>
    </source>
</evidence>
<gene>
    <name evidence="7 10" type="primary">rpl6</name>
</gene>
<dbReference type="GO" id="GO:0003735">
    <property type="term" value="F:structural constituent of ribosome"/>
    <property type="evidence" value="ECO:0007669"/>
    <property type="project" value="InterPro"/>
</dbReference>
<keyword evidence="4 7" id="KW-0689">Ribosomal protein</keyword>
<name>A6MW15_RHDSA</name>
<dbReference type="PANTHER" id="PTHR11655">
    <property type="entry name" value="60S/50S RIBOSOMAL PROTEIN L6/L9"/>
    <property type="match status" value="1"/>
</dbReference>
<feature type="domain" description="Large ribosomal subunit protein uL6 alpha-beta" evidence="9">
    <location>
        <begin position="11"/>
        <end position="82"/>
    </location>
</feature>
<dbReference type="InterPro" id="IPR000702">
    <property type="entry name" value="Ribosomal_uL6-like"/>
</dbReference>
<comment type="subunit">
    <text evidence="7">Part of the 50S ribosomal subunit.</text>
</comment>
<dbReference type="AlphaFoldDB" id="A6MW15"/>
<dbReference type="GO" id="GO:0009507">
    <property type="term" value="C:chloroplast"/>
    <property type="evidence" value="ECO:0007669"/>
    <property type="project" value="UniProtKB-SubCell"/>
</dbReference>
<keyword evidence="2 7" id="KW-0699">rRNA-binding</keyword>
<evidence type="ECO:0000259" key="9">
    <source>
        <dbReference type="Pfam" id="PF00347"/>
    </source>
</evidence>
<dbReference type="FunFam" id="3.90.930.12:FF:000001">
    <property type="entry name" value="50S ribosomal protein L6"/>
    <property type="match status" value="1"/>
</dbReference>
<protein>
    <recommendedName>
        <fullName evidence="6 7">Large ribosomal subunit protein uL6c</fullName>
    </recommendedName>
</protein>
<evidence type="ECO:0000256" key="4">
    <source>
        <dbReference type="ARBA" id="ARBA00022980"/>
    </source>
</evidence>
<organism evidence="10">
    <name type="scientific">Rhodomonas salina</name>
    <name type="common">Pyrenomonas salina</name>
    <dbReference type="NCBI Taxonomy" id="3034"/>
    <lineage>
        <taxon>Eukaryota</taxon>
        <taxon>Cryptophyceae</taxon>
        <taxon>Pyrenomonadales</taxon>
        <taxon>Pyrenomonadaceae</taxon>
        <taxon>Rhodomonas</taxon>
    </lineage>
</organism>
<sequence length="178" mass="19396">MARLGKLPVKIPNKVQVSIKDNHVHIKGPKGELSLDITNKVLVESVEDTLVIKPALDNKNAEKLHGTYRKLLSNMVEGVSDGFEKKLELQGVGFRSQVQGKSLILNVGFSHQVTIESPPGINLAVENNTNIIVSGIDKQLVGQIAANIKSVRPPEPYKGKGIRYAGEYVRRKVGKAGK</sequence>
<evidence type="ECO:0000256" key="2">
    <source>
        <dbReference type="ARBA" id="ARBA00022730"/>
    </source>
</evidence>
<comment type="similarity">
    <text evidence="1 7 8">Belongs to the universal ribosomal protein uL6 family.</text>
</comment>
<dbReference type="GO" id="GO:0022625">
    <property type="term" value="C:cytosolic large ribosomal subunit"/>
    <property type="evidence" value="ECO:0007669"/>
    <property type="project" value="TreeGrafter"/>
</dbReference>
<evidence type="ECO:0000256" key="5">
    <source>
        <dbReference type="ARBA" id="ARBA00023274"/>
    </source>
</evidence>